<dbReference type="InterPro" id="IPR017255">
    <property type="entry name" value="AcTrfase_GNAT_prd"/>
</dbReference>
<keyword evidence="3" id="KW-1185">Reference proteome</keyword>
<dbReference type="InterPro" id="IPR050276">
    <property type="entry name" value="MshD_Acetyltransferase"/>
</dbReference>
<protein>
    <submittedName>
        <fullName evidence="2">Ribosomal protein S18 acetylase RimI</fullName>
    </submittedName>
</protein>
<reference evidence="3" key="1">
    <citation type="submission" date="2016-10" db="EMBL/GenBank/DDBJ databases">
        <authorList>
            <person name="Varghese N."/>
            <person name="Submissions S."/>
        </authorList>
    </citation>
    <scope>NUCLEOTIDE SEQUENCE [LARGE SCALE GENOMIC DNA]</scope>
    <source>
        <strain evidence="3">DSM 3384</strain>
    </source>
</reference>
<dbReference type="PANTHER" id="PTHR43617">
    <property type="entry name" value="L-AMINO ACID N-ACETYLTRANSFERASE"/>
    <property type="match status" value="1"/>
</dbReference>
<dbReference type="InterPro" id="IPR016181">
    <property type="entry name" value="Acyl_CoA_acyltransferase"/>
</dbReference>
<accession>A0A1H2E4M1</accession>
<dbReference type="PANTHER" id="PTHR43617:SF38">
    <property type="entry name" value="N-ACETYLTRANSFERASE DOMAIN-CONTAINING PROTEIN"/>
    <property type="match status" value="1"/>
</dbReference>
<sequence>MTYRSFNSPVIRTMAASDLERIIEIDVKVLGKSRPEYWEMKLELVSKQPQFSSLVAEMDGKVIGFIIGGASRWEYGVPENIGWVDTIGVDPDYQRKGIAKMLFKKMTHELKKMGVDTITTFVKRRDPLLLEFFNSLGFQKGDMVNLELDI</sequence>
<proteinExistence type="predicted"/>
<evidence type="ECO:0000259" key="1">
    <source>
        <dbReference type="PROSITE" id="PS51186"/>
    </source>
</evidence>
<dbReference type="GO" id="GO:0005840">
    <property type="term" value="C:ribosome"/>
    <property type="evidence" value="ECO:0007669"/>
    <property type="project" value="UniProtKB-KW"/>
</dbReference>
<dbReference type="Proteomes" id="UP000199608">
    <property type="component" value="Unassembled WGS sequence"/>
</dbReference>
<dbReference type="PIRSF" id="PIRSF037663">
    <property type="entry name" value="Acetyltransf_GNAT_prd"/>
    <property type="match status" value="1"/>
</dbReference>
<dbReference type="RefSeq" id="WP_092231073.1">
    <property type="nucleotide sequence ID" value="NZ_FNLL01000002.1"/>
</dbReference>
<evidence type="ECO:0000313" key="3">
    <source>
        <dbReference type="Proteomes" id="UP000199608"/>
    </source>
</evidence>
<dbReference type="InterPro" id="IPR000182">
    <property type="entry name" value="GNAT_dom"/>
</dbReference>
<keyword evidence="2" id="KW-0687">Ribonucleoprotein</keyword>
<keyword evidence="2" id="KW-0689">Ribosomal protein</keyword>
<dbReference type="SUPFAM" id="SSF55729">
    <property type="entry name" value="Acyl-CoA N-acyltransferases (Nat)"/>
    <property type="match status" value="1"/>
</dbReference>
<dbReference type="Pfam" id="PF00583">
    <property type="entry name" value="Acetyltransf_1"/>
    <property type="match status" value="1"/>
</dbReference>
<evidence type="ECO:0000313" key="2">
    <source>
        <dbReference type="EMBL" id="SDT90067.1"/>
    </source>
</evidence>
<dbReference type="GO" id="GO:0016747">
    <property type="term" value="F:acyltransferase activity, transferring groups other than amino-acyl groups"/>
    <property type="evidence" value="ECO:0007669"/>
    <property type="project" value="InterPro"/>
</dbReference>
<dbReference type="CDD" id="cd04301">
    <property type="entry name" value="NAT_SF"/>
    <property type="match status" value="1"/>
</dbReference>
<dbReference type="AlphaFoldDB" id="A0A1H2E4M1"/>
<name>A0A1H2E4M1_9BACT</name>
<gene>
    <name evidence="2" type="ORF">SAMN04487931_102497</name>
</gene>
<organism evidence="2 3">
    <name type="scientific">Desulfobacula phenolica</name>
    <dbReference type="NCBI Taxonomy" id="90732"/>
    <lineage>
        <taxon>Bacteria</taxon>
        <taxon>Pseudomonadati</taxon>
        <taxon>Thermodesulfobacteriota</taxon>
        <taxon>Desulfobacteria</taxon>
        <taxon>Desulfobacterales</taxon>
        <taxon>Desulfobacteraceae</taxon>
        <taxon>Desulfobacula</taxon>
    </lineage>
</organism>
<dbReference type="PROSITE" id="PS51186">
    <property type="entry name" value="GNAT"/>
    <property type="match status" value="1"/>
</dbReference>
<dbReference type="EMBL" id="FNLL01000002">
    <property type="protein sequence ID" value="SDT90067.1"/>
    <property type="molecule type" value="Genomic_DNA"/>
</dbReference>
<feature type="domain" description="N-acetyltransferase" evidence="1">
    <location>
        <begin position="9"/>
        <end position="150"/>
    </location>
</feature>
<dbReference type="Gene3D" id="3.40.630.30">
    <property type="match status" value="1"/>
</dbReference>